<sequence>MPPNRRYEAQSSASTDFPISSSPASTLFGLPLLRPYAAKCCRPFLMMPPALFALLQRSLQATRSLRRYARQRHRPSVDRVLLILIRCKPSGHGRGLRLALVTRLFKAETCHRPCMKSCHSRTDCLICFSNAAPSTVLMLDPAAKRVMTARRLSDEDGPGMAKNSVPSEERFIQAPAADSASARSPCHLCTLLL</sequence>
<evidence type="ECO:0000313" key="2">
    <source>
        <dbReference type="Proteomes" id="UP000799767"/>
    </source>
</evidence>
<gene>
    <name evidence="1" type="ORF">BDY17DRAFT_36484</name>
</gene>
<protein>
    <submittedName>
        <fullName evidence="1">Uncharacterized protein</fullName>
    </submittedName>
</protein>
<reference evidence="1" key="1">
    <citation type="journal article" date="2020" name="Stud. Mycol.">
        <title>101 Dothideomycetes genomes: a test case for predicting lifestyles and emergence of pathogens.</title>
        <authorList>
            <person name="Haridas S."/>
            <person name="Albert R."/>
            <person name="Binder M."/>
            <person name="Bloem J."/>
            <person name="Labutti K."/>
            <person name="Salamov A."/>
            <person name="Andreopoulos B."/>
            <person name="Baker S."/>
            <person name="Barry K."/>
            <person name="Bills G."/>
            <person name="Bluhm B."/>
            <person name="Cannon C."/>
            <person name="Castanera R."/>
            <person name="Culley D."/>
            <person name="Daum C."/>
            <person name="Ezra D."/>
            <person name="Gonzalez J."/>
            <person name="Henrissat B."/>
            <person name="Kuo A."/>
            <person name="Liang C."/>
            <person name="Lipzen A."/>
            <person name="Lutzoni F."/>
            <person name="Magnuson J."/>
            <person name="Mondo S."/>
            <person name="Nolan M."/>
            <person name="Ohm R."/>
            <person name="Pangilinan J."/>
            <person name="Park H.-J."/>
            <person name="Ramirez L."/>
            <person name="Alfaro M."/>
            <person name="Sun H."/>
            <person name="Tritt A."/>
            <person name="Yoshinaga Y."/>
            <person name="Zwiers L.-H."/>
            <person name="Turgeon B."/>
            <person name="Goodwin S."/>
            <person name="Spatafora J."/>
            <person name="Crous P."/>
            <person name="Grigoriev I."/>
        </authorList>
    </citation>
    <scope>NUCLEOTIDE SEQUENCE</scope>
    <source>
        <strain evidence="1">CBS 113389</strain>
    </source>
</reference>
<dbReference type="AlphaFoldDB" id="A0A6A6PKL2"/>
<keyword evidence="2" id="KW-1185">Reference proteome</keyword>
<evidence type="ECO:0000313" key="1">
    <source>
        <dbReference type="EMBL" id="KAF2480346.1"/>
    </source>
</evidence>
<proteinExistence type="predicted"/>
<accession>A0A6A6PKL2</accession>
<dbReference type="RefSeq" id="XP_033586916.1">
    <property type="nucleotide sequence ID" value="XM_033738305.1"/>
</dbReference>
<dbReference type="Proteomes" id="UP000799767">
    <property type="component" value="Unassembled WGS sequence"/>
</dbReference>
<organism evidence="1 2">
    <name type="scientific">Neohortaea acidophila</name>
    <dbReference type="NCBI Taxonomy" id="245834"/>
    <lineage>
        <taxon>Eukaryota</taxon>
        <taxon>Fungi</taxon>
        <taxon>Dikarya</taxon>
        <taxon>Ascomycota</taxon>
        <taxon>Pezizomycotina</taxon>
        <taxon>Dothideomycetes</taxon>
        <taxon>Dothideomycetidae</taxon>
        <taxon>Mycosphaerellales</taxon>
        <taxon>Teratosphaeriaceae</taxon>
        <taxon>Neohortaea</taxon>
    </lineage>
</organism>
<name>A0A6A6PKL2_9PEZI</name>
<dbReference type="GeneID" id="54479307"/>
<dbReference type="EMBL" id="MU001640">
    <property type="protein sequence ID" value="KAF2480346.1"/>
    <property type="molecule type" value="Genomic_DNA"/>
</dbReference>